<dbReference type="AlphaFoldDB" id="A0A916NGC3"/>
<name>A0A916NGC3_9BURK</name>
<comment type="pathway">
    <text evidence="1">Bacterial outer membrane biogenesis; LPS O-antigen biosynthesis.</text>
</comment>
<gene>
    <name evidence="4" type="ORF">LMG31506_06348</name>
</gene>
<dbReference type="EC" id="5.1.3.2" evidence="4"/>
<evidence type="ECO:0000313" key="5">
    <source>
        <dbReference type="Proteomes" id="UP000672934"/>
    </source>
</evidence>
<dbReference type="RefSeq" id="WP_211951167.1">
    <property type="nucleotide sequence ID" value="NZ_CAJPUY010000046.1"/>
</dbReference>
<dbReference type="PANTHER" id="PTHR43000">
    <property type="entry name" value="DTDP-D-GLUCOSE 4,6-DEHYDRATASE-RELATED"/>
    <property type="match status" value="1"/>
</dbReference>
<dbReference type="InterPro" id="IPR001509">
    <property type="entry name" value="Epimerase_deHydtase"/>
</dbReference>
<dbReference type="SUPFAM" id="SSF51735">
    <property type="entry name" value="NAD(P)-binding Rossmann-fold domains"/>
    <property type="match status" value="1"/>
</dbReference>
<dbReference type="EMBL" id="CAJPUY010000046">
    <property type="protein sequence ID" value="CAG2158392.1"/>
    <property type="molecule type" value="Genomic_DNA"/>
</dbReference>
<dbReference type="Proteomes" id="UP000672934">
    <property type="component" value="Unassembled WGS sequence"/>
</dbReference>
<proteinExistence type="inferred from homology"/>
<comment type="caution">
    <text evidence="4">The sequence shown here is derived from an EMBL/GenBank/DDBJ whole genome shotgun (WGS) entry which is preliminary data.</text>
</comment>
<comment type="similarity">
    <text evidence="2">Belongs to the NAD(P)-dependent epimerase/dehydratase family.</text>
</comment>
<dbReference type="Gene3D" id="3.40.50.720">
    <property type="entry name" value="NAD(P)-binding Rossmann-like Domain"/>
    <property type="match status" value="1"/>
</dbReference>
<reference evidence="4" key="1">
    <citation type="submission" date="2021-03" db="EMBL/GenBank/DDBJ databases">
        <authorList>
            <person name="Peeters C."/>
        </authorList>
    </citation>
    <scope>NUCLEOTIDE SEQUENCE</scope>
    <source>
        <strain evidence="4">LMG 31506</strain>
    </source>
</reference>
<evidence type="ECO:0000256" key="2">
    <source>
        <dbReference type="ARBA" id="ARBA00007637"/>
    </source>
</evidence>
<evidence type="ECO:0000259" key="3">
    <source>
        <dbReference type="Pfam" id="PF01370"/>
    </source>
</evidence>
<sequence>MAASEQFLVTGALGCIGAWIVRRLVQEGVPVVAFDADTDARRLRLLMDDAQLSRVTFVRGDITDLSLLEETLDAHGVTHVIHLAAVLHPRFRSDPPLGARVNVLGGVNLFESVARRVQRIPRIVYASSIAVYDKSDAADGAAVQHDGPANPTTLYGVYKQSEEGMARVYFQDRGVSSIGLRPATVYGVGRDYGLTAAPTQAVLAAALGRPLHIPYSGRSHLHYADDLASIFIACARSGYRGAEVFNMRGVVADMHDVVEAIDSLVPQARGSITYAGPSLDLPEDYDATALEQVIGTLPATPLREAVARTLAIFRSGILSGKLCGHGSVRA</sequence>
<dbReference type="CDD" id="cd08946">
    <property type="entry name" value="SDR_e"/>
    <property type="match status" value="1"/>
</dbReference>
<feature type="domain" description="NAD-dependent epimerase/dehydratase" evidence="3">
    <location>
        <begin position="8"/>
        <end position="246"/>
    </location>
</feature>
<dbReference type="GO" id="GO:0003978">
    <property type="term" value="F:UDP-glucose 4-epimerase activity"/>
    <property type="evidence" value="ECO:0007669"/>
    <property type="project" value="UniProtKB-EC"/>
</dbReference>
<organism evidence="4 5">
    <name type="scientific">Cupriavidus yeoncheonensis</name>
    <dbReference type="NCBI Taxonomy" id="1462994"/>
    <lineage>
        <taxon>Bacteria</taxon>
        <taxon>Pseudomonadati</taxon>
        <taxon>Pseudomonadota</taxon>
        <taxon>Betaproteobacteria</taxon>
        <taxon>Burkholderiales</taxon>
        <taxon>Burkholderiaceae</taxon>
        <taxon>Cupriavidus</taxon>
    </lineage>
</organism>
<dbReference type="Pfam" id="PF01370">
    <property type="entry name" value="Epimerase"/>
    <property type="match status" value="1"/>
</dbReference>
<accession>A0A916NGC3</accession>
<keyword evidence="5" id="KW-1185">Reference proteome</keyword>
<evidence type="ECO:0000256" key="1">
    <source>
        <dbReference type="ARBA" id="ARBA00005125"/>
    </source>
</evidence>
<dbReference type="InterPro" id="IPR036291">
    <property type="entry name" value="NAD(P)-bd_dom_sf"/>
</dbReference>
<protein>
    <submittedName>
        <fullName evidence="4">UDP-glucose 4-epimerase</fullName>
        <ecNumber evidence="4">5.1.3.2</ecNumber>
    </submittedName>
</protein>
<keyword evidence="4" id="KW-0413">Isomerase</keyword>
<evidence type="ECO:0000313" key="4">
    <source>
        <dbReference type="EMBL" id="CAG2158392.1"/>
    </source>
</evidence>